<feature type="transmembrane region" description="Helical" evidence="6">
    <location>
        <begin position="231"/>
        <end position="251"/>
    </location>
</feature>
<evidence type="ECO:0000256" key="1">
    <source>
        <dbReference type="ARBA" id="ARBA00004651"/>
    </source>
</evidence>
<feature type="transmembrane region" description="Helical" evidence="6">
    <location>
        <begin position="105"/>
        <end position="128"/>
    </location>
</feature>
<keyword evidence="2" id="KW-1003">Cell membrane</keyword>
<dbReference type="EMBL" id="CP063458">
    <property type="protein sequence ID" value="QOV90508.1"/>
    <property type="molecule type" value="Genomic_DNA"/>
</dbReference>
<keyword evidence="8" id="KW-1185">Reference proteome</keyword>
<dbReference type="CDD" id="cd06579">
    <property type="entry name" value="TM_PBP1_transp_AraH_like"/>
    <property type="match status" value="1"/>
</dbReference>
<dbReference type="KEGG" id="hbs:IPV69_03835"/>
<organism evidence="7 8">
    <name type="scientific">Humisphaera borealis</name>
    <dbReference type="NCBI Taxonomy" id="2807512"/>
    <lineage>
        <taxon>Bacteria</taxon>
        <taxon>Pseudomonadati</taxon>
        <taxon>Planctomycetota</taxon>
        <taxon>Phycisphaerae</taxon>
        <taxon>Tepidisphaerales</taxon>
        <taxon>Tepidisphaeraceae</taxon>
        <taxon>Humisphaera</taxon>
    </lineage>
</organism>
<feature type="transmembrane region" description="Helical" evidence="6">
    <location>
        <begin position="318"/>
        <end position="338"/>
    </location>
</feature>
<dbReference type="Proteomes" id="UP000593765">
    <property type="component" value="Chromosome"/>
</dbReference>
<comment type="subcellular location">
    <subcellularLocation>
        <location evidence="1">Cell membrane</location>
        <topology evidence="1">Multi-pass membrane protein</topology>
    </subcellularLocation>
</comment>
<accession>A0A7M2WYD3</accession>
<dbReference type="InterPro" id="IPR001851">
    <property type="entry name" value="ABC_transp_permease"/>
</dbReference>
<gene>
    <name evidence="7" type="ORF">IPV69_03835</name>
</gene>
<dbReference type="RefSeq" id="WP_206293595.1">
    <property type="nucleotide sequence ID" value="NZ_CP063458.1"/>
</dbReference>
<evidence type="ECO:0000256" key="5">
    <source>
        <dbReference type="ARBA" id="ARBA00023136"/>
    </source>
</evidence>
<dbReference type="PANTHER" id="PTHR32196:SF15">
    <property type="entry name" value="SUGAR ABC TRANSPORTER PERMEASE PROTEIN"/>
    <property type="match status" value="1"/>
</dbReference>
<sequence>MSAAIAGSGKLAALWRSGARERGMFSAFALMFIVLWLSNPSFVSQDNLVNTSRQIAMLAVFATGIAFVIITGGIDLSVGSVIGLTGVIIAKISAPTNYGGLNFDLWTGIPVALAVALLVGLAQGLLITRLNLQPFIVTLGGMLVLKGVSQTIVEGKSIYLGLAGFRDFVRQGLFEINGAPVIVWPIVIMIGVLVVAAYVLHFSVYGRYLFAIGGNRDAASYSGIPVKRVECSTYVISAFLAGVAGVMYAAYQGEMKHTVGEGDELQAIAAVVLGGVSLRGGEGTVIGVLIGSAIMRIIVNGIEMFRIGDWRPDENWKMIIIGSVILIAVILDQLVHIVQARRRTRRAAIATSG</sequence>
<evidence type="ECO:0000256" key="3">
    <source>
        <dbReference type="ARBA" id="ARBA00022692"/>
    </source>
</evidence>
<dbReference type="AlphaFoldDB" id="A0A7M2WYD3"/>
<feature type="transmembrane region" description="Helical" evidence="6">
    <location>
        <begin position="135"/>
        <end position="153"/>
    </location>
</feature>
<evidence type="ECO:0000313" key="7">
    <source>
        <dbReference type="EMBL" id="QOV90508.1"/>
    </source>
</evidence>
<name>A0A7M2WYD3_9BACT</name>
<proteinExistence type="predicted"/>
<reference evidence="7 8" key="1">
    <citation type="submission" date="2020-10" db="EMBL/GenBank/DDBJ databases">
        <title>Wide distribution of Phycisphaera-like planctomycetes from WD2101 soil group in peatlands and genome analysis of the first cultivated representative.</title>
        <authorList>
            <person name="Dedysh S.N."/>
            <person name="Beletsky A.V."/>
            <person name="Ivanova A."/>
            <person name="Kulichevskaya I.S."/>
            <person name="Suzina N.E."/>
            <person name="Philippov D.A."/>
            <person name="Rakitin A.L."/>
            <person name="Mardanov A.V."/>
            <person name="Ravin N.V."/>
        </authorList>
    </citation>
    <scope>NUCLEOTIDE SEQUENCE [LARGE SCALE GENOMIC DNA]</scope>
    <source>
        <strain evidence="7 8">M1803</strain>
    </source>
</reference>
<evidence type="ECO:0000256" key="6">
    <source>
        <dbReference type="SAM" id="Phobius"/>
    </source>
</evidence>
<protein>
    <submittedName>
        <fullName evidence="7">ABC transporter permease</fullName>
    </submittedName>
</protein>
<keyword evidence="3 6" id="KW-0812">Transmembrane</keyword>
<dbReference type="GO" id="GO:0005886">
    <property type="term" value="C:plasma membrane"/>
    <property type="evidence" value="ECO:0007669"/>
    <property type="project" value="UniProtKB-SubCell"/>
</dbReference>
<dbReference type="PANTHER" id="PTHR32196">
    <property type="entry name" value="ABC TRANSPORTER PERMEASE PROTEIN YPHD-RELATED-RELATED"/>
    <property type="match status" value="1"/>
</dbReference>
<keyword evidence="4 6" id="KW-1133">Transmembrane helix</keyword>
<feature type="transmembrane region" description="Helical" evidence="6">
    <location>
        <begin position="24"/>
        <end position="43"/>
    </location>
</feature>
<feature type="transmembrane region" description="Helical" evidence="6">
    <location>
        <begin position="55"/>
        <end position="74"/>
    </location>
</feature>
<evidence type="ECO:0000256" key="4">
    <source>
        <dbReference type="ARBA" id="ARBA00022989"/>
    </source>
</evidence>
<evidence type="ECO:0000256" key="2">
    <source>
        <dbReference type="ARBA" id="ARBA00022475"/>
    </source>
</evidence>
<dbReference type="GO" id="GO:0022857">
    <property type="term" value="F:transmembrane transporter activity"/>
    <property type="evidence" value="ECO:0007669"/>
    <property type="project" value="InterPro"/>
</dbReference>
<evidence type="ECO:0000313" key="8">
    <source>
        <dbReference type="Proteomes" id="UP000593765"/>
    </source>
</evidence>
<feature type="transmembrane region" description="Helical" evidence="6">
    <location>
        <begin position="182"/>
        <end position="210"/>
    </location>
</feature>
<keyword evidence="5 6" id="KW-0472">Membrane</keyword>
<dbReference type="Pfam" id="PF02653">
    <property type="entry name" value="BPD_transp_2"/>
    <property type="match status" value="1"/>
</dbReference>